<dbReference type="RefSeq" id="WP_211422797.1">
    <property type="nucleotide sequence ID" value="NZ_CP072642.1"/>
</dbReference>
<feature type="compositionally biased region" description="Polar residues" evidence="1">
    <location>
        <begin position="216"/>
        <end position="229"/>
    </location>
</feature>
<dbReference type="InterPro" id="IPR029063">
    <property type="entry name" value="SAM-dependent_MTases_sf"/>
</dbReference>
<dbReference type="PANTHER" id="PTHR43591">
    <property type="entry name" value="METHYLTRANSFERASE"/>
    <property type="match status" value="1"/>
</dbReference>
<keyword evidence="3" id="KW-0808">Transferase</keyword>
<dbReference type="GO" id="GO:0032259">
    <property type="term" value="P:methylation"/>
    <property type="evidence" value="ECO:0007669"/>
    <property type="project" value="UniProtKB-KW"/>
</dbReference>
<dbReference type="SUPFAM" id="SSF53335">
    <property type="entry name" value="S-adenosyl-L-methionine-dependent methyltransferases"/>
    <property type="match status" value="1"/>
</dbReference>
<dbReference type="Proteomes" id="UP000677668">
    <property type="component" value="Chromosome 1"/>
</dbReference>
<feature type="domain" description="Methyltransferase type 11" evidence="2">
    <location>
        <begin position="47"/>
        <end position="146"/>
    </location>
</feature>
<proteinExistence type="predicted"/>
<evidence type="ECO:0000259" key="2">
    <source>
        <dbReference type="Pfam" id="PF08241"/>
    </source>
</evidence>
<sequence length="229" mass="24554">MMERILEPEVMDTAEEAQDYDAMDFTEVNTAFADAVVALGIRAGYVLDVGTGTARIPVLIAERLPDVQIAAADLSAEMLKLAAAHLRAARLEDRISLHLADAKSLPFPAATFDAVISNSIVHHIPEPVTVLREIARVAKPGAALFIRDLLRPATPEAADALVAQYAGDESPRQQKLFRDSLGAALTLEEIAAAAEAAGLTDITLAQTSDRHWTLTRRPSPQPGMSSRPT</sequence>
<organism evidence="3 4">
    <name type="scientific">Chloracidobacterium sp. N</name>
    <dbReference type="NCBI Taxonomy" id="2821540"/>
    <lineage>
        <taxon>Bacteria</taxon>
        <taxon>Pseudomonadati</taxon>
        <taxon>Acidobacteriota</taxon>
        <taxon>Terriglobia</taxon>
        <taxon>Terriglobales</taxon>
        <taxon>Acidobacteriaceae</taxon>
        <taxon>Chloracidobacterium</taxon>
        <taxon>Chloracidobacterium aggregatum</taxon>
    </lineage>
</organism>
<gene>
    <name evidence="3" type="ORF">J8C05_03415</name>
</gene>
<dbReference type="Gene3D" id="3.40.50.150">
    <property type="entry name" value="Vaccinia Virus protein VP39"/>
    <property type="match status" value="1"/>
</dbReference>
<dbReference type="EMBL" id="CP072642">
    <property type="protein sequence ID" value="QUV94509.1"/>
    <property type="molecule type" value="Genomic_DNA"/>
</dbReference>
<dbReference type="GO" id="GO:0008168">
    <property type="term" value="F:methyltransferase activity"/>
    <property type="evidence" value="ECO:0007669"/>
    <property type="project" value="UniProtKB-KW"/>
</dbReference>
<evidence type="ECO:0000313" key="3">
    <source>
        <dbReference type="EMBL" id="QUV94509.1"/>
    </source>
</evidence>
<keyword evidence="3" id="KW-0489">Methyltransferase</keyword>
<reference evidence="3 4" key="1">
    <citation type="submission" date="2021-03" db="EMBL/GenBank/DDBJ databases">
        <title>Genomic and phenotypic characterization of Chloracidobacterium isolates provides evidence for multiple species.</title>
        <authorList>
            <person name="Saini M.K."/>
            <person name="Costas A.M.G."/>
            <person name="Tank M."/>
            <person name="Bryant D.A."/>
        </authorList>
    </citation>
    <scope>NUCLEOTIDE SEQUENCE [LARGE SCALE GENOMIC DNA]</scope>
    <source>
        <strain evidence="3 4">N</strain>
    </source>
</reference>
<name>A0ABX8B0J8_9BACT</name>
<evidence type="ECO:0000256" key="1">
    <source>
        <dbReference type="SAM" id="MobiDB-lite"/>
    </source>
</evidence>
<dbReference type="PANTHER" id="PTHR43591:SF24">
    <property type="entry name" value="2-METHOXY-6-POLYPRENYL-1,4-BENZOQUINOL METHYLASE, MITOCHONDRIAL"/>
    <property type="match status" value="1"/>
</dbReference>
<dbReference type="Pfam" id="PF08241">
    <property type="entry name" value="Methyltransf_11"/>
    <property type="match status" value="1"/>
</dbReference>
<accession>A0ABX8B0J8</accession>
<dbReference type="CDD" id="cd02440">
    <property type="entry name" value="AdoMet_MTases"/>
    <property type="match status" value="1"/>
</dbReference>
<feature type="region of interest" description="Disordered" evidence="1">
    <location>
        <begin position="209"/>
        <end position="229"/>
    </location>
</feature>
<protein>
    <submittedName>
        <fullName evidence="3">Methyltransferase domain-containing protein</fullName>
    </submittedName>
</protein>
<dbReference type="InterPro" id="IPR013216">
    <property type="entry name" value="Methyltransf_11"/>
</dbReference>
<evidence type="ECO:0000313" key="4">
    <source>
        <dbReference type="Proteomes" id="UP000677668"/>
    </source>
</evidence>
<keyword evidence="4" id="KW-1185">Reference proteome</keyword>